<dbReference type="EMBL" id="JAVIIS010000008">
    <property type="protein sequence ID" value="MDX8439436.1"/>
    <property type="molecule type" value="Genomic_DNA"/>
</dbReference>
<dbReference type="PROSITE" id="PS51891">
    <property type="entry name" value="CENP_V_GFA"/>
    <property type="match status" value="1"/>
</dbReference>
<organism evidence="6 7">
    <name type="scientific">Mesorhizobium australafricanum</name>
    <dbReference type="NCBI Taxonomy" id="3072311"/>
    <lineage>
        <taxon>Bacteria</taxon>
        <taxon>Pseudomonadati</taxon>
        <taxon>Pseudomonadota</taxon>
        <taxon>Alphaproteobacteria</taxon>
        <taxon>Hyphomicrobiales</taxon>
        <taxon>Phyllobacteriaceae</taxon>
        <taxon>Mesorhizobium</taxon>
    </lineage>
</organism>
<dbReference type="RefSeq" id="WP_320213348.1">
    <property type="nucleotide sequence ID" value="NZ_JAVIIS010000008.1"/>
</dbReference>
<evidence type="ECO:0000256" key="1">
    <source>
        <dbReference type="ARBA" id="ARBA00005495"/>
    </source>
</evidence>
<feature type="domain" description="CENP-V/GFA" evidence="5">
    <location>
        <begin position="5"/>
        <end position="118"/>
    </location>
</feature>
<dbReference type="PANTHER" id="PTHR33337:SF40">
    <property type="entry name" value="CENP-V_GFA DOMAIN-CONTAINING PROTEIN-RELATED"/>
    <property type="match status" value="1"/>
</dbReference>
<reference evidence="6 7" key="1">
    <citation type="submission" date="2023-08" db="EMBL/GenBank/DDBJ databases">
        <title>Implementing the SeqCode for naming new Mesorhizobium species isolated from Vachellia karroo root nodules.</title>
        <authorList>
            <person name="Van Lill M."/>
        </authorList>
    </citation>
    <scope>NUCLEOTIDE SEQUENCE [LARGE SCALE GENOMIC DNA]</scope>
    <source>
        <strain evidence="6 7">VK3E</strain>
    </source>
</reference>
<keyword evidence="3" id="KW-0862">Zinc</keyword>
<keyword evidence="4" id="KW-0456">Lyase</keyword>
<gene>
    <name evidence="6" type="ORF">RFM51_07515</name>
</gene>
<evidence type="ECO:0000256" key="3">
    <source>
        <dbReference type="ARBA" id="ARBA00022833"/>
    </source>
</evidence>
<dbReference type="InterPro" id="IPR011057">
    <property type="entry name" value="Mss4-like_sf"/>
</dbReference>
<dbReference type="Proteomes" id="UP001272097">
    <property type="component" value="Unassembled WGS sequence"/>
</dbReference>
<evidence type="ECO:0000259" key="5">
    <source>
        <dbReference type="PROSITE" id="PS51891"/>
    </source>
</evidence>
<comment type="caution">
    <text evidence="6">The sequence shown here is derived from an EMBL/GenBank/DDBJ whole genome shotgun (WGS) entry which is preliminary data.</text>
</comment>
<comment type="similarity">
    <text evidence="1">Belongs to the Gfa family.</text>
</comment>
<dbReference type="InterPro" id="IPR006913">
    <property type="entry name" value="CENP-V/GFA"/>
</dbReference>
<evidence type="ECO:0000256" key="4">
    <source>
        <dbReference type="ARBA" id="ARBA00023239"/>
    </source>
</evidence>
<dbReference type="PANTHER" id="PTHR33337">
    <property type="entry name" value="GFA DOMAIN-CONTAINING PROTEIN"/>
    <property type="match status" value="1"/>
</dbReference>
<evidence type="ECO:0000313" key="6">
    <source>
        <dbReference type="EMBL" id="MDX8439436.1"/>
    </source>
</evidence>
<dbReference type="Gene3D" id="3.90.1590.10">
    <property type="entry name" value="glutathione-dependent formaldehyde- activating enzyme (gfa)"/>
    <property type="match status" value="1"/>
</dbReference>
<name>A0ABU4WTS1_9HYPH</name>
<keyword evidence="7" id="KW-1185">Reference proteome</keyword>
<evidence type="ECO:0000313" key="7">
    <source>
        <dbReference type="Proteomes" id="UP001272097"/>
    </source>
</evidence>
<keyword evidence="2" id="KW-0479">Metal-binding</keyword>
<dbReference type="SUPFAM" id="SSF51316">
    <property type="entry name" value="Mss4-like"/>
    <property type="match status" value="1"/>
</dbReference>
<accession>A0ABU4WTS1</accession>
<evidence type="ECO:0000256" key="2">
    <source>
        <dbReference type="ARBA" id="ARBA00022723"/>
    </source>
</evidence>
<dbReference type="Pfam" id="PF04828">
    <property type="entry name" value="GFA"/>
    <property type="match status" value="1"/>
</dbReference>
<proteinExistence type="inferred from homology"/>
<protein>
    <submittedName>
        <fullName evidence="6">GFA family protein</fullName>
    </submittedName>
</protein>
<sequence>MSKITRGSCLCGAIRYELRGELRPIVACHCNQCRKASGHFAAATQVEQAQAAIRGDTLRWFKSSEHAERGFCSVCGGNLFWRRFGSPFISVWAGTIDGKTGLKMEQQLYPESAGDYYDLPAVPIMSQSDLK</sequence>